<keyword evidence="1 2" id="KW-0238">DNA-binding</keyword>
<evidence type="ECO:0000256" key="3">
    <source>
        <dbReference type="SAM" id="MobiDB-lite"/>
    </source>
</evidence>
<comment type="subcellular location">
    <subcellularLocation>
        <location evidence="2">Cytoplasm</location>
        <location evidence="2">Nucleoid</location>
    </subcellularLocation>
</comment>
<feature type="region of interest" description="Disordered" evidence="3">
    <location>
        <begin position="1"/>
        <end position="34"/>
    </location>
</feature>
<dbReference type="GO" id="GO:0005829">
    <property type="term" value="C:cytosol"/>
    <property type="evidence" value="ECO:0007669"/>
    <property type="project" value="TreeGrafter"/>
</dbReference>
<dbReference type="PIRSF" id="PIRSF004555">
    <property type="entry name" value="UCP004555"/>
    <property type="match status" value="1"/>
</dbReference>
<dbReference type="InterPro" id="IPR004401">
    <property type="entry name" value="YbaB/EbfC"/>
</dbReference>
<dbReference type="Gene3D" id="3.30.1310.10">
    <property type="entry name" value="Nucleoid-associated protein YbaB-like domain"/>
    <property type="match status" value="1"/>
</dbReference>
<gene>
    <name evidence="4" type="ORF">FD00_GL000613</name>
</gene>
<evidence type="ECO:0000313" key="5">
    <source>
        <dbReference type="Proteomes" id="UP000050898"/>
    </source>
</evidence>
<dbReference type="PANTHER" id="PTHR33449:SF1">
    <property type="entry name" value="NUCLEOID-ASSOCIATED PROTEIN YBAB"/>
    <property type="match status" value="1"/>
</dbReference>
<name>A0A0R2E7V7_9LACO</name>
<proteinExistence type="inferred from homology"/>
<feature type="compositionally biased region" description="Low complexity" evidence="3">
    <location>
        <begin position="1"/>
        <end position="19"/>
    </location>
</feature>
<feature type="compositionally biased region" description="Basic and acidic residues" evidence="3">
    <location>
        <begin position="22"/>
        <end position="34"/>
    </location>
</feature>
<accession>A0A0R2E7V7</accession>
<keyword evidence="2" id="KW-0963">Cytoplasm</keyword>
<protein>
    <recommendedName>
        <fullName evidence="2">Nucleoid-associated protein FD00_GL000613</fullName>
    </recommendedName>
</protein>
<evidence type="ECO:0000256" key="1">
    <source>
        <dbReference type="ARBA" id="ARBA00023125"/>
    </source>
</evidence>
<dbReference type="PATRIC" id="fig|1046596.6.peg.662"/>
<evidence type="ECO:0000256" key="2">
    <source>
        <dbReference type="HAMAP-Rule" id="MF_00274"/>
    </source>
</evidence>
<organism evidence="4 5">
    <name type="scientific">Liquorilactobacillus mali KCTC 3596 = DSM 20444</name>
    <dbReference type="NCBI Taxonomy" id="1046596"/>
    <lineage>
        <taxon>Bacteria</taxon>
        <taxon>Bacillati</taxon>
        <taxon>Bacillota</taxon>
        <taxon>Bacilli</taxon>
        <taxon>Lactobacillales</taxon>
        <taxon>Lactobacillaceae</taxon>
        <taxon>Liquorilactobacillus</taxon>
    </lineage>
</organism>
<dbReference type="GO" id="GO:0003677">
    <property type="term" value="F:DNA binding"/>
    <property type="evidence" value="ECO:0007669"/>
    <property type="project" value="UniProtKB-UniRule"/>
</dbReference>
<comment type="function">
    <text evidence="2">Binds to DNA and alters its conformation. May be involved in regulation of gene expression, nucleoid organization and DNA protection.</text>
</comment>
<comment type="caution">
    <text evidence="4">The sequence shown here is derived from an EMBL/GenBank/DDBJ whole genome shotgun (WGS) entry which is preliminary data.</text>
</comment>
<dbReference type="GeneID" id="98315760"/>
<dbReference type="SUPFAM" id="SSF82607">
    <property type="entry name" value="YbaB-like"/>
    <property type="match status" value="1"/>
</dbReference>
<dbReference type="Pfam" id="PF02575">
    <property type="entry name" value="YbaB_DNA_bd"/>
    <property type="match status" value="1"/>
</dbReference>
<dbReference type="OrthoDB" id="9795263at2"/>
<evidence type="ECO:0000313" key="4">
    <source>
        <dbReference type="EMBL" id="KRN09877.1"/>
    </source>
</evidence>
<dbReference type="AlphaFoldDB" id="A0A0R2E7V7"/>
<dbReference type="InterPro" id="IPR036894">
    <property type="entry name" value="YbaB-like_sf"/>
</dbReference>
<dbReference type="Proteomes" id="UP000050898">
    <property type="component" value="Unassembled WGS sequence"/>
</dbReference>
<keyword evidence="5" id="KW-1185">Reference proteome</keyword>
<dbReference type="GO" id="GO:0043590">
    <property type="term" value="C:bacterial nucleoid"/>
    <property type="evidence" value="ECO:0007669"/>
    <property type="project" value="UniProtKB-UniRule"/>
</dbReference>
<sequence>MMRGMGNMQGMMKQMQKMQKNMKKEQEELEKKEFTGNSANDLVVVTFDGKKEMKDIQIKPEAVDPDDIDMLQDLVIMAVNDAITKIDKQTQQTMGKYTQNIPGF</sequence>
<comment type="subunit">
    <text evidence="2">Homodimer.</text>
</comment>
<dbReference type="PANTHER" id="PTHR33449">
    <property type="entry name" value="NUCLEOID-ASSOCIATED PROTEIN YBAB"/>
    <property type="match status" value="1"/>
</dbReference>
<reference evidence="4 5" key="1">
    <citation type="journal article" date="2015" name="Genome Announc.">
        <title>Expanding the biotechnology potential of lactobacilli through comparative genomics of 213 strains and associated genera.</title>
        <authorList>
            <person name="Sun Z."/>
            <person name="Harris H.M."/>
            <person name="McCann A."/>
            <person name="Guo C."/>
            <person name="Argimon S."/>
            <person name="Zhang W."/>
            <person name="Yang X."/>
            <person name="Jeffery I.B."/>
            <person name="Cooney J.C."/>
            <person name="Kagawa T.F."/>
            <person name="Liu W."/>
            <person name="Song Y."/>
            <person name="Salvetti E."/>
            <person name="Wrobel A."/>
            <person name="Rasinkangas P."/>
            <person name="Parkhill J."/>
            <person name="Rea M.C."/>
            <person name="O'Sullivan O."/>
            <person name="Ritari J."/>
            <person name="Douillard F.P."/>
            <person name="Paul Ross R."/>
            <person name="Yang R."/>
            <person name="Briner A.E."/>
            <person name="Felis G.E."/>
            <person name="de Vos W.M."/>
            <person name="Barrangou R."/>
            <person name="Klaenhammer T.R."/>
            <person name="Caufield P.W."/>
            <person name="Cui Y."/>
            <person name="Zhang H."/>
            <person name="O'Toole P.W."/>
        </authorList>
    </citation>
    <scope>NUCLEOTIDE SEQUENCE [LARGE SCALE GENOMIC DNA]</scope>
    <source>
        <strain evidence="4 5">DSM 20444</strain>
    </source>
</reference>
<dbReference type="NCBIfam" id="TIGR00103">
    <property type="entry name" value="DNA_YbaB_EbfC"/>
    <property type="match status" value="1"/>
</dbReference>
<dbReference type="EMBL" id="AYYH01000017">
    <property type="protein sequence ID" value="KRN09877.1"/>
    <property type="molecule type" value="Genomic_DNA"/>
</dbReference>
<dbReference type="HAMAP" id="MF_00274">
    <property type="entry name" value="DNA_YbaB_EbfC"/>
    <property type="match status" value="1"/>
</dbReference>
<comment type="similarity">
    <text evidence="2">Belongs to the YbaB/EbfC family.</text>
</comment>
<dbReference type="RefSeq" id="WP_029327320.1">
    <property type="nucleotide sequence ID" value="NZ_AYYH01000017.1"/>
</dbReference>